<keyword evidence="1" id="KW-0472">Membrane</keyword>
<proteinExistence type="predicted"/>
<evidence type="ECO:0000313" key="3">
    <source>
        <dbReference type="Proteomes" id="UP000018934"/>
    </source>
</evidence>
<reference evidence="2 3" key="1">
    <citation type="journal article" date="2013" name="Stand. Genomic Sci.">
        <title>Complete genome sequence of Dehalobacter restrictus PER-K23(T.).</title>
        <authorList>
            <person name="Kruse T."/>
            <person name="Maillard J."/>
            <person name="Goodwin L."/>
            <person name="Woyke T."/>
            <person name="Teshima H."/>
            <person name="Bruce D."/>
            <person name="Detter C."/>
            <person name="Tapia R."/>
            <person name="Han C."/>
            <person name="Huntemann M."/>
            <person name="Wei C.L."/>
            <person name="Han J."/>
            <person name="Chen A."/>
            <person name="Kyrpides N."/>
            <person name="Szeto E."/>
            <person name="Markowitz V."/>
            <person name="Ivanova N."/>
            <person name="Pagani I."/>
            <person name="Pati A."/>
            <person name="Pitluck S."/>
            <person name="Nolan M."/>
            <person name="Holliger C."/>
            <person name="Smidt H."/>
        </authorList>
    </citation>
    <scope>NUCLEOTIDE SEQUENCE [LARGE SCALE GENOMIC DNA]</scope>
    <source>
        <strain evidence="3">DSM 9455</strain>
    </source>
</reference>
<gene>
    <name evidence="2" type="ORF">DEHRE_11725</name>
</gene>
<accession>A0ABM5P7S9</accession>
<feature type="transmembrane region" description="Helical" evidence="1">
    <location>
        <begin position="29"/>
        <end position="45"/>
    </location>
</feature>
<evidence type="ECO:0000313" key="2">
    <source>
        <dbReference type="EMBL" id="AHF10651.1"/>
    </source>
</evidence>
<dbReference type="Proteomes" id="UP000018934">
    <property type="component" value="Chromosome"/>
</dbReference>
<name>A0ABM5P7S9_DEHRP</name>
<dbReference type="EMBL" id="CP007033">
    <property type="protein sequence ID" value="AHF10651.1"/>
    <property type="molecule type" value="Genomic_DNA"/>
</dbReference>
<evidence type="ECO:0000256" key="1">
    <source>
        <dbReference type="SAM" id="Phobius"/>
    </source>
</evidence>
<protein>
    <submittedName>
        <fullName evidence="2">Uncharacterized protein</fullName>
    </submittedName>
</protein>
<sequence>MNGIQMHFQDILTGLPDYKDFELLREEQFLLWICSFLFQLFWYILTG</sequence>
<organism evidence="2 3">
    <name type="scientific">Dehalobacter restrictus (strain DSM 9455 / PER-K23)</name>
    <dbReference type="NCBI Taxonomy" id="871738"/>
    <lineage>
        <taxon>Bacteria</taxon>
        <taxon>Bacillati</taxon>
        <taxon>Bacillota</taxon>
        <taxon>Clostridia</taxon>
        <taxon>Eubacteriales</taxon>
        <taxon>Desulfitobacteriaceae</taxon>
        <taxon>Dehalobacter</taxon>
    </lineage>
</organism>
<keyword evidence="1" id="KW-1133">Transmembrane helix</keyword>
<keyword evidence="3" id="KW-1185">Reference proteome</keyword>
<keyword evidence="1" id="KW-0812">Transmembrane</keyword>